<accession>A0AC61MRY5</accession>
<dbReference type="Proteomes" id="UP000595814">
    <property type="component" value="Chromosome"/>
</dbReference>
<reference evidence="1 2" key="1">
    <citation type="journal article" date="2022" name="Int. J. Syst. Evol. Microbiol.">
        <title>Miniphocaeibacter halophilus sp. nov., an ammonium-tolerant acetate-producing bacterium isolated from a biogas system.</title>
        <authorList>
            <person name="Schnurer A."/>
            <person name="Singh A."/>
            <person name="Bi S."/>
            <person name="Qiao W."/>
            <person name="Westerholm M."/>
        </authorList>
    </citation>
    <scope>NUCLEOTIDE SEQUENCE [LARGE SCALE GENOMIC DNA]</scope>
    <source>
        <strain evidence="1 2">AMB_01</strain>
    </source>
</reference>
<proteinExistence type="predicted"/>
<dbReference type="EMBL" id="CP066744">
    <property type="protein sequence ID" value="QQK08364.1"/>
    <property type="molecule type" value="Genomic_DNA"/>
</dbReference>
<evidence type="ECO:0000313" key="1">
    <source>
        <dbReference type="EMBL" id="QQK08364.1"/>
    </source>
</evidence>
<gene>
    <name evidence="1" type="ORF">JFY71_02130</name>
</gene>
<organism evidence="1 2">
    <name type="scientific">Miniphocaeibacter halophilus</name>
    <dbReference type="NCBI Taxonomy" id="2931922"/>
    <lineage>
        <taxon>Bacteria</taxon>
        <taxon>Bacillati</taxon>
        <taxon>Bacillota</taxon>
        <taxon>Tissierellia</taxon>
        <taxon>Tissierellales</taxon>
        <taxon>Peptoniphilaceae</taxon>
        <taxon>Miniphocaeibacter</taxon>
    </lineage>
</organism>
<evidence type="ECO:0000313" key="2">
    <source>
        <dbReference type="Proteomes" id="UP000595814"/>
    </source>
</evidence>
<sequence length="439" mass="50382">MKDIYDLANETKVDLDKYEKKNLNDLEKQKIKNNIKTKKKKTIWKKVMGVSVAAAFALVVFGQTTMGQEVYAAAKEFIFEKYNVVFNTGSYGKEDLTSLVEKTGIVKEFDDYNIELRYAVRDGNKGFFRLLLEYKKDIDYENARLAPSNNEKEHFTENGEPMTVDEDFTFSLLVDGKENSWDSASFRQELIDKENNIFQMDIDISGIDEIKEGSKIEFKLSGLSFEFDGEQTPLQEDVVFDISNSFKDMAHLNRKYEIVEGKNFKDEKTGIDFEVKDVKLNEFSQTIELNYKGDNKETMTQSESEVTLFGVTDEGKQFGITGHADLADDTKGTIEYDYYDNTKNPENISQVISFKELFKDSAKEDFYKGKLNVNLDYLGDKFTGEASLEDLLNAKELKIVAVFDERGLEITENENGEKVYNRTGLVEIRDIGEFTIKLK</sequence>
<name>A0AC61MRY5_9FIRM</name>
<protein>
    <submittedName>
        <fullName evidence="1">DUF4179 domain-containing protein</fullName>
    </submittedName>
</protein>
<keyword evidence="2" id="KW-1185">Reference proteome</keyword>